<dbReference type="EMBL" id="JAANYN010000002">
    <property type="protein sequence ID" value="NHE56505.1"/>
    <property type="molecule type" value="Genomic_DNA"/>
</dbReference>
<feature type="transmembrane region" description="Helical" evidence="7">
    <location>
        <begin position="312"/>
        <end position="334"/>
    </location>
</feature>
<dbReference type="PROSITE" id="PS50850">
    <property type="entry name" value="MFS"/>
    <property type="match status" value="1"/>
</dbReference>
<evidence type="ECO:0000256" key="6">
    <source>
        <dbReference type="ARBA" id="ARBA00023136"/>
    </source>
</evidence>
<feature type="transmembrane region" description="Helical" evidence="7">
    <location>
        <begin position="278"/>
        <end position="300"/>
    </location>
</feature>
<feature type="transmembrane region" description="Helical" evidence="7">
    <location>
        <begin position="170"/>
        <end position="203"/>
    </location>
</feature>
<evidence type="ECO:0000256" key="2">
    <source>
        <dbReference type="ARBA" id="ARBA00008432"/>
    </source>
</evidence>
<keyword evidence="5" id="KW-0534">Nitrate assimilation</keyword>
<evidence type="ECO:0000256" key="5">
    <source>
        <dbReference type="ARBA" id="ARBA00023063"/>
    </source>
</evidence>
<evidence type="ECO:0000313" key="10">
    <source>
        <dbReference type="Proteomes" id="UP000649799"/>
    </source>
</evidence>
<dbReference type="PANTHER" id="PTHR23515">
    <property type="entry name" value="HIGH-AFFINITY NITRATE TRANSPORTER 2.3"/>
    <property type="match status" value="1"/>
</dbReference>
<accession>A0ABX0H3V2</accession>
<keyword evidence="4 7" id="KW-1133">Transmembrane helix</keyword>
<sequence length="441" mass="46702">MLQPSKDKYGLTGYPQLGLWTSTLGLFAGLTTIVLYGVAGPEFKESLGLSGAMLGVLISSPHLSKAILRVPFGAWVDEVGGKKPFLILLGCSILGLAGITGMLYLYYPNEFDESLFPLFLLFGVLGGAGGATFSVGVPKTSYWFPKEKQGHALGIYAGLGNIGPGVLNYVIPLLIGAIGLAAAYLSWLVFLIAASVIFAIFAVDSYYFQLVKKDVNHENAKSIAKDLGQDVFPSGGTWISLKHSASNYRTWILVFLYTISFGGGFTALTAWFPTYWTLFHGMGLMSAGLIAAVFTIYGSLIRIPGGKWSDKFGGENVAILSFVTMAFGALVLTITSDAYVSFFGMIVIGTGMGIANAAIFELVPKYIPDAVGGASGWIGGVGGAGTLLIIPILGAFVDIYGQIGYARGFIVIAILSVLCAIIAYALKLNTQKKNDRGTFSP</sequence>
<dbReference type="RefSeq" id="WP_166144424.1">
    <property type="nucleotide sequence ID" value="NZ_JAANYN010000002.1"/>
</dbReference>
<dbReference type="Proteomes" id="UP000649799">
    <property type="component" value="Unassembled WGS sequence"/>
</dbReference>
<dbReference type="InterPro" id="IPR011701">
    <property type="entry name" value="MFS"/>
</dbReference>
<dbReference type="InterPro" id="IPR036259">
    <property type="entry name" value="MFS_trans_sf"/>
</dbReference>
<keyword evidence="10" id="KW-1185">Reference proteome</keyword>
<comment type="subcellular location">
    <subcellularLocation>
        <location evidence="1">Membrane</location>
        <topology evidence="1">Multi-pass membrane protein</topology>
    </subcellularLocation>
</comment>
<protein>
    <submittedName>
        <fullName evidence="9">MFS transporter</fullName>
    </submittedName>
</protein>
<feature type="domain" description="Major facilitator superfamily (MFS) profile" evidence="8">
    <location>
        <begin position="17"/>
        <end position="431"/>
    </location>
</feature>
<evidence type="ECO:0000256" key="3">
    <source>
        <dbReference type="ARBA" id="ARBA00022692"/>
    </source>
</evidence>
<feature type="transmembrane region" description="Helical" evidence="7">
    <location>
        <begin position="340"/>
        <end position="363"/>
    </location>
</feature>
<feature type="transmembrane region" description="Helical" evidence="7">
    <location>
        <begin position="118"/>
        <end position="137"/>
    </location>
</feature>
<dbReference type="Gene3D" id="1.20.1250.20">
    <property type="entry name" value="MFS general substrate transporter like domains"/>
    <property type="match status" value="2"/>
</dbReference>
<evidence type="ECO:0000256" key="7">
    <source>
        <dbReference type="SAM" id="Phobius"/>
    </source>
</evidence>
<comment type="caution">
    <text evidence="9">The sequence shown here is derived from an EMBL/GenBank/DDBJ whole genome shotgun (WGS) entry which is preliminary data.</text>
</comment>
<gene>
    <name evidence="9" type="ORF">G9Q97_06730</name>
</gene>
<dbReference type="InterPro" id="IPR044772">
    <property type="entry name" value="NO3_transporter"/>
</dbReference>
<feature type="transmembrane region" description="Helical" evidence="7">
    <location>
        <begin position="84"/>
        <end position="106"/>
    </location>
</feature>
<evidence type="ECO:0000256" key="4">
    <source>
        <dbReference type="ARBA" id="ARBA00022989"/>
    </source>
</evidence>
<keyword evidence="6 7" id="KW-0472">Membrane</keyword>
<evidence type="ECO:0000313" key="9">
    <source>
        <dbReference type="EMBL" id="NHE56505.1"/>
    </source>
</evidence>
<feature type="transmembrane region" description="Helical" evidence="7">
    <location>
        <begin position="375"/>
        <end position="397"/>
    </location>
</feature>
<comment type="similarity">
    <text evidence="2">Belongs to the major facilitator superfamily. Nitrate/nitrite porter (TC 2.A.1.8) family.</text>
</comment>
<dbReference type="InterPro" id="IPR020846">
    <property type="entry name" value="MFS_dom"/>
</dbReference>
<reference evidence="9 10" key="1">
    <citation type="submission" date="2020-03" db="EMBL/GenBank/DDBJ databases">
        <title>Cyclobacterium plantarum sp. nov., a marine bacterium isolated from a coastal-marine wetland.</title>
        <authorList>
            <person name="Sanchez-Porro C."/>
            <person name="Ventosa A."/>
            <person name="Amoozegar M."/>
        </authorList>
    </citation>
    <scope>NUCLEOTIDE SEQUENCE [LARGE SCALE GENOMIC DNA]</scope>
    <source>
        <strain evidence="9 10">GBPx2</strain>
    </source>
</reference>
<keyword evidence="3 7" id="KW-0812">Transmembrane</keyword>
<evidence type="ECO:0000256" key="1">
    <source>
        <dbReference type="ARBA" id="ARBA00004141"/>
    </source>
</evidence>
<feature type="transmembrane region" description="Helical" evidence="7">
    <location>
        <begin position="251"/>
        <end position="272"/>
    </location>
</feature>
<organism evidence="9 10">
    <name type="scientific">Cyclobacterium plantarum</name>
    <dbReference type="NCBI Taxonomy" id="2716263"/>
    <lineage>
        <taxon>Bacteria</taxon>
        <taxon>Pseudomonadati</taxon>
        <taxon>Bacteroidota</taxon>
        <taxon>Cytophagia</taxon>
        <taxon>Cytophagales</taxon>
        <taxon>Cyclobacteriaceae</taxon>
        <taxon>Cyclobacterium</taxon>
    </lineage>
</organism>
<dbReference type="SUPFAM" id="SSF103473">
    <property type="entry name" value="MFS general substrate transporter"/>
    <property type="match status" value="1"/>
</dbReference>
<feature type="transmembrane region" description="Helical" evidence="7">
    <location>
        <begin position="403"/>
        <end position="426"/>
    </location>
</feature>
<evidence type="ECO:0000259" key="8">
    <source>
        <dbReference type="PROSITE" id="PS50850"/>
    </source>
</evidence>
<dbReference type="Pfam" id="PF07690">
    <property type="entry name" value="MFS_1"/>
    <property type="match status" value="1"/>
</dbReference>
<feature type="transmembrane region" description="Helical" evidence="7">
    <location>
        <begin position="20"/>
        <end position="39"/>
    </location>
</feature>
<name>A0ABX0H3V2_9BACT</name>
<proteinExistence type="inferred from homology"/>